<dbReference type="EC" id="2.3.1.178" evidence="3 8"/>
<evidence type="ECO:0000256" key="4">
    <source>
        <dbReference type="ARBA" id="ARBA00017935"/>
    </source>
</evidence>
<evidence type="ECO:0000256" key="8">
    <source>
        <dbReference type="RuleBase" id="RU365045"/>
    </source>
</evidence>
<comment type="similarity">
    <text evidence="2 8">Belongs to the acetyltransferase family. EctA subfamily.</text>
</comment>
<feature type="domain" description="N-acetyltransferase" evidence="9">
    <location>
        <begin position="1"/>
        <end position="154"/>
    </location>
</feature>
<evidence type="ECO:0000256" key="2">
    <source>
        <dbReference type="ARBA" id="ARBA00010712"/>
    </source>
</evidence>
<evidence type="ECO:0000256" key="3">
    <source>
        <dbReference type="ARBA" id="ARBA00012355"/>
    </source>
</evidence>
<dbReference type="GO" id="GO:0019491">
    <property type="term" value="P:ectoine biosynthetic process"/>
    <property type="evidence" value="ECO:0007669"/>
    <property type="project" value="UniProtKB-UniPathway"/>
</dbReference>
<gene>
    <name evidence="8 10" type="primary">ectA</name>
    <name evidence="10" type="ORF">G3M70_03605</name>
</gene>
<dbReference type="EMBL" id="CP048685">
    <property type="protein sequence ID" value="QPJ61022.1"/>
    <property type="molecule type" value="Genomic_DNA"/>
</dbReference>
<dbReference type="Proteomes" id="UP000594688">
    <property type="component" value="Chromosome"/>
</dbReference>
<accession>A0A7T0BU23</accession>
<keyword evidence="6 8" id="KW-0012">Acyltransferase</keyword>
<dbReference type="CDD" id="cd04301">
    <property type="entry name" value="NAT_SF"/>
    <property type="match status" value="1"/>
</dbReference>
<keyword evidence="5 8" id="KW-0808">Transferase</keyword>
<evidence type="ECO:0000256" key="1">
    <source>
        <dbReference type="ARBA" id="ARBA00004978"/>
    </source>
</evidence>
<dbReference type="GO" id="GO:0033816">
    <property type="term" value="F:diaminobutyrate acetyltransferase activity"/>
    <property type="evidence" value="ECO:0007669"/>
    <property type="project" value="UniProtKB-EC"/>
</dbReference>
<evidence type="ECO:0000256" key="6">
    <source>
        <dbReference type="ARBA" id="ARBA00023315"/>
    </source>
</evidence>
<dbReference type="InterPro" id="IPR016181">
    <property type="entry name" value="Acyl_CoA_acyltransferase"/>
</dbReference>
<dbReference type="Gene3D" id="3.40.630.30">
    <property type="match status" value="1"/>
</dbReference>
<dbReference type="UniPathway" id="UPA00067">
    <property type="reaction ID" value="UER00122"/>
</dbReference>
<protein>
    <recommendedName>
        <fullName evidence="4 8">L-2,4-diaminobutyric acid acetyltransferase</fullName>
        <shortName evidence="8">DABA acetyltransferase</shortName>
        <ecNumber evidence="3 8">2.3.1.178</ecNumber>
    </recommendedName>
</protein>
<dbReference type="KEGG" id="nli:G3M70_03605"/>
<dbReference type="SUPFAM" id="SSF55729">
    <property type="entry name" value="Acyl-CoA N-acyltransferases (Nat)"/>
    <property type="match status" value="1"/>
</dbReference>
<comment type="pathway">
    <text evidence="1 8">Amine and polyamine biosynthesis; ectoine biosynthesis; L-ectoine from L-aspartate 4-semialdehyde: step 2/3.</text>
</comment>
<dbReference type="InterPro" id="IPR012772">
    <property type="entry name" value="Ectoine_EctA"/>
</dbReference>
<evidence type="ECO:0000256" key="7">
    <source>
        <dbReference type="ARBA" id="ARBA00048924"/>
    </source>
</evidence>
<evidence type="ECO:0000313" key="11">
    <source>
        <dbReference type="Proteomes" id="UP000594688"/>
    </source>
</evidence>
<dbReference type="PROSITE" id="PS51186">
    <property type="entry name" value="GNAT"/>
    <property type="match status" value="1"/>
</dbReference>
<dbReference type="Pfam" id="PF00583">
    <property type="entry name" value="Acetyltransf_1"/>
    <property type="match status" value="1"/>
</dbReference>
<comment type="catalytic activity">
    <reaction evidence="7 8">
        <text>L-2,4-diaminobutanoate + acetyl-CoA = (2S)-4-acetamido-2-aminobutanoate + CoA + H(+)</text>
        <dbReference type="Rhea" id="RHEA:16901"/>
        <dbReference type="ChEBI" id="CHEBI:15378"/>
        <dbReference type="ChEBI" id="CHEBI:57287"/>
        <dbReference type="ChEBI" id="CHEBI:57288"/>
        <dbReference type="ChEBI" id="CHEBI:58761"/>
        <dbReference type="ChEBI" id="CHEBI:58929"/>
        <dbReference type="EC" id="2.3.1.178"/>
    </reaction>
</comment>
<evidence type="ECO:0000313" key="10">
    <source>
        <dbReference type="EMBL" id="QPJ61022.1"/>
    </source>
</evidence>
<evidence type="ECO:0000256" key="5">
    <source>
        <dbReference type="ARBA" id="ARBA00022679"/>
    </source>
</evidence>
<organism evidence="10 11">
    <name type="scientific">Candidatus Nitronauta litoralis</name>
    <dbReference type="NCBI Taxonomy" id="2705533"/>
    <lineage>
        <taxon>Bacteria</taxon>
        <taxon>Pseudomonadati</taxon>
        <taxon>Nitrospinota/Tectimicrobiota group</taxon>
        <taxon>Nitrospinota</taxon>
        <taxon>Nitrospinia</taxon>
        <taxon>Nitrospinales</taxon>
        <taxon>Nitrospinaceae</taxon>
        <taxon>Candidatus Nitronauta</taxon>
    </lineage>
</organism>
<name>A0A7T0BU23_9BACT</name>
<comment type="function">
    <text evidence="8">Catalyzes the acetylation of L-2,4-diaminobutyrate (DABA) to gamma-N-acetyl-alpha,gamma-diaminobutyric acid (ADABA) with acetyl coenzyme A.</text>
</comment>
<dbReference type="AlphaFoldDB" id="A0A7T0BU23"/>
<reference evidence="10 11" key="1">
    <citation type="submission" date="2020-02" db="EMBL/GenBank/DDBJ databases">
        <title>Genomic and physiological characterization of two novel Nitrospinaceae genera.</title>
        <authorList>
            <person name="Mueller A.J."/>
            <person name="Jung M.-Y."/>
            <person name="Strachan C.R."/>
            <person name="Herbold C.W."/>
            <person name="Kirkegaard R.H."/>
            <person name="Daims H."/>
        </authorList>
    </citation>
    <scope>NUCLEOTIDE SEQUENCE [LARGE SCALE GENOMIC DNA]</scope>
    <source>
        <strain evidence="10">EB</strain>
    </source>
</reference>
<dbReference type="InterPro" id="IPR000182">
    <property type="entry name" value="GNAT_dom"/>
</dbReference>
<evidence type="ECO:0000259" key="9">
    <source>
        <dbReference type="PROSITE" id="PS51186"/>
    </source>
</evidence>
<sequence>MFELARTAGNLDVNSCYHYILLSYKFTDTCAVAVQGGELAGFATGFRDPNHPEVLFIWQVAVSNKFRNGGIAKAMLKHILQRNFNPSIRFLEATITPSNKGSQALFQSLANELNCSVNKESLISASLFPENGHEPESLFCLGPLGDRCTKKEYI</sequence>
<proteinExistence type="inferred from homology"/>
<dbReference type="NCBIfam" id="TIGR02406">
    <property type="entry name" value="ectoine_EctA"/>
    <property type="match status" value="1"/>
</dbReference>